<proteinExistence type="predicted"/>
<dbReference type="Proteomes" id="UP001626550">
    <property type="component" value="Unassembled WGS sequence"/>
</dbReference>
<organism evidence="1 2">
    <name type="scientific">Cichlidogyrus casuarinus</name>
    <dbReference type="NCBI Taxonomy" id="1844966"/>
    <lineage>
        <taxon>Eukaryota</taxon>
        <taxon>Metazoa</taxon>
        <taxon>Spiralia</taxon>
        <taxon>Lophotrochozoa</taxon>
        <taxon>Platyhelminthes</taxon>
        <taxon>Monogenea</taxon>
        <taxon>Monopisthocotylea</taxon>
        <taxon>Dactylogyridea</taxon>
        <taxon>Ancyrocephalidae</taxon>
        <taxon>Cichlidogyrus</taxon>
    </lineage>
</organism>
<dbReference type="AlphaFoldDB" id="A0ABD2QLA9"/>
<comment type="caution">
    <text evidence="1">The sequence shown here is derived from an EMBL/GenBank/DDBJ whole genome shotgun (WGS) entry which is preliminary data.</text>
</comment>
<gene>
    <name evidence="1" type="ORF">Ciccas_001014</name>
</gene>
<dbReference type="EMBL" id="JBJKFK010000062">
    <property type="protein sequence ID" value="KAL3320299.1"/>
    <property type="molecule type" value="Genomic_DNA"/>
</dbReference>
<name>A0ABD2QLA9_9PLAT</name>
<evidence type="ECO:0000313" key="2">
    <source>
        <dbReference type="Proteomes" id="UP001626550"/>
    </source>
</evidence>
<feature type="non-terminal residue" evidence="1">
    <location>
        <position position="343"/>
    </location>
</feature>
<accession>A0ABD2QLA9</accession>
<reference evidence="1 2" key="1">
    <citation type="submission" date="2024-11" db="EMBL/GenBank/DDBJ databases">
        <title>Adaptive evolution of stress response genes in parasites aligns with host niche diversity.</title>
        <authorList>
            <person name="Hahn C."/>
            <person name="Resl P."/>
        </authorList>
    </citation>
    <scope>NUCLEOTIDE SEQUENCE [LARGE SCALE GENOMIC DNA]</scope>
    <source>
        <strain evidence="1">EGGRZ-B1_66</strain>
        <tissue evidence="1">Body</tissue>
    </source>
</reference>
<evidence type="ECO:0000313" key="1">
    <source>
        <dbReference type="EMBL" id="KAL3320299.1"/>
    </source>
</evidence>
<protein>
    <submittedName>
        <fullName evidence="1">Uncharacterized protein</fullName>
    </submittedName>
</protein>
<sequence>MGNDSDCSLLLENAHLSSSESSLNSFRKASNPLRELDPKYQFPQDSKKYVAVATISSEKGKTKSSLAHVPNLMGSSFTASNTIEDVDRTEISSLMRKLWNRSSSIAAQCKQQIIHPKKTSPVIKRPGFHTASSPSKFHGLELKYFAYALVDARIPRVPWKPAITSCVYTTPPRSSCTLPISVQSPEPADNKCAKRLFSLPRHTSLVTWLVEGYQCTFLLIPDHDFDDASSLDLDWDHEPGVDSVQPKFALSTESSSSNDRQVNVLSESALCELTTEDFNPRGIPGSVSFQSADIMLDSGIGGSGPCKAPLKTEVSGREVAKVDRVVNSFIGSSQLRSVCVYVG</sequence>
<keyword evidence="2" id="KW-1185">Reference proteome</keyword>